<dbReference type="KEGG" id="hch:HCH_01979"/>
<protein>
    <recommendedName>
        <fullName evidence="2">Solute-binding protein family 3/N-terminal domain-containing protein</fullName>
    </recommendedName>
</protein>
<organism evidence="3 4">
    <name type="scientific">Hahella chejuensis (strain KCTC 2396)</name>
    <dbReference type="NCBI Taxonomy" id="349521"/>
    <lineage>
        <taxon>Bacteria</taxon>
        <taxon>Pseudomonadati</taxon>
        <taxon>Pseudomonadota</taxon>
        <taxon>Gammaproteobacteria</taxon>
        <taxon>Oceanospirillales</taxon>
        <taxon>Hahellaceae</taxon>
        <taxon>Hahella</taxon>
    </lineage>
</organism>
<dbReference type="eggNOG" id="COG0834">
    <property type="taxonomic scope" value="Bacteria"/>
</dbReference>
<evidence type="ECO:0000259" key="2">
    <source>
        <dbReference type="Pfam" id="PF00497"/>
    </source>
</evidence>
<dbReference type="SUPFAM" id="SSF53850">
    <property type="entry name" value="Periplasmic binding protein-like II"/>
    <property type="match status" value="1"/>
</dbReference>
<proteinExistence type="predicted"/>
<dbReference type="Proteomes" id="UP000000238">
    <property type="component" value="Chromosome"/>
</dbReference>
<dbReference type="Gene3D" id="3.40.190.10">
    <property type="entry name" value="Periplasmic binding protein-like II"/>
    <property type="match status" value="2"/>
</dbReference>
<evidence type="ECO:0000256" key="1">
    <source>
        <dbReference type="SAM" id="SignalP"/>
    </source>
</evidence>
<feature type="chain" id="PRO_5004215592" description="Solute-binding protein family 3/N-terminal domain-containing protein" evidence="1">
    <location>
        <begin position="29"/>
        <end position="278"/>
    </location>
</feature>
<dbReference type="EMBL" id="CP000155">
    <property type="protein sequence ID" value="ABC28812.1"/>
    <property type="molecule type" value="Genomic_DNA"/>
</dbReference>
<keyword evidence="4" id="KW-1185">Reference proteome</keyword>
<dbReference type="STRING" id="349521.HCH_01979"/>
<name>Q2SKL2_HAHCH</name>
<feature type="domain" description="Solute-binding protein family 3/N-terminal" evidence="2">
    <location>
        <begin position="56"/>
        <end position="273"/>
    </location>
</feature>
<evidence type="ECO:0000313" key="4">
    <source>
        <dbReference type="Proteomes" id="UP000000238"/>
    </source>
</evidence>
<evidence type="ECO:0000313" key="3">
    <source>
        <dbReference type="EMBL" id="ABC28812.1"/>
    </source>
</evidence>
<dbReference type="HOGENOM" id="CLU_077643_0_0_6"/>
<dbReference type="InterPro" id="IPR001638">
    <property type="entry name" value="Solute-binding_3/MltF_N"/>
</dbReference>
<dbReference type="RefSeq" id="WP_011395883.1">
    <property type="nucleotide sequence ID" value="NC_007645.1"/>
</dbReference>
<dbReference type="AlphaFoldDB" id="Q2SKL2"/>
<accession>Q2SKL2</accession>
<dbReference type="OrthoDB" id="6193186at2"/>
<keyword evidence="1" id="KW-0732">Signal</keyword>
<gene>
    <name evidence="3" type="ordered locus">HCH_01979</name>
</gene>
<sequence>MRAQMTSQWFKILVVSFALIGASGAARTETGIVEISVCGIDVANPPIYRLTMADTKETTEYKGVAYEMLNEIELQASIRIIFERRPWKRCLAQLQSGQSDAVIGSSYVQEREQFSHYPRKLNGSVDYSKLVYSNTLWIYTSDPAVQWDGVSLKLPPGAQAAAGLGYSSADLLQRMGVEVIERYEPKHLANLLASRRVAIVASYAMQVEPYLDLSDPNSPVRRLPTPLMQDDMFLVFSRPFYARHQHLAERIWEICEDLHESGRYDEILALYFSFLDSQ</sequence>
<dbReference type="Pfam" id="PF00497">
    <property type="entry name" value="SBP_bac_3"/>
    <property type="match status" value="1"/>
</dbReference>
<reference evidence="3 4" key="1">
    <citation type="journal article" date="2005" name="Nucleic Acids Res.">
        <title>Genomic blueprint of Hahella chejuensis, a marine microbe producing an algicidal agent.</title>
        <authorList>
            <person name="Jeong H."/>
            <person name="Yim J.H."/>
            <person name="Lee C."/>
            <person name="Choi S.-H."/>
            <person name="Park Y.K."/>
            <person name="Yoon S.H."/>
            <person name="Hur C.-G."/>
            <person name="Kang H.-Y."/>
            <person name="Kim D."/>
            <person name="Lee H.H."/>
            <person name="Park K.H."/>
            <person name="Park S.-H."/>
            <person name="Park H.-S."/>
            <person name="Lee H.K."/>
            <person name="Oh T.K."/>
            <person name="Kim J.F."/>
        </authorList>
    </citation>
    <scope>NUCLEOTIDE SEQUENCE [LARGE SCALE GENOMIC DNA]</scope>
    <source>
        <strain evidence="3 4">KCTC 2396</strain>
    </source>
</reference>
<feature type="signal peptide" evidence="1">
    <location>
        <begin position="1"/>
        <end position="28"/>
    </location>
</feature>